<keyword evidence="11" id="KW-1185">Reference proteome</keyword>
<evidence type="ECO:0000256" key="2">
    <source>
        <dbReference type="ARBA" id="ARBA00001946"/>
    </source>
</evidence>
<dbReference type="EC" id="2.5.1.15" evidence="4"/>
<dbReference type="InterPro" id="IPR045031">
    <property type="entry name" value="DHP_synth-like"/>
</dbReference>
<sequence length="392" mass="40725">MSYVETRIRDADAGLRVYVRPIGFVPARTAGVGAAPRAALRRAPVAGFRCLAGGWLAFGVVEIIWRAGRGAGAADRVGRAVMPIEDALRLADRLTALPAGRRLARRLRALEVPRQRFAGLDMRGRPQVMAIVNVTPDSFSDGGDAFAPVDAAAAVRRALEDGADLVDLGAETTRPGAAAVDPAEEIHRLEPALTAAAELGAVVSVDTRKAVVMRHAARRGAAIVNDVSGFTYDPGAADAVAAAGLAAVVMHMRGTPADMQSLAVYDDVVLDVFDELEDRLALMDEAGVPQGDVAIDPGIGFAKTVDQNLALLHNLSIFHGLGRPLLIGVSRKSFIGRVAGIDQPKARVPGSLAAALAAVAQGAQIVRVHDVAETAQALVVDAAIARGRAPAG</sequence>
<dbReference type="RefSeq" id="WP_188575052.1">
    <property type="nucleotide sequence ID" value="NZ_BMDZ01000005.1"/>
</dbReference>
<evidence type="ECO:0000256" key="7">
    <source>
        <dbReference type="ARBA" id="ARBA00022842"/>
    </source>
</evidence>
<evidence type="ECO:0000256" key="5">
    <source>
        <dbReference type="ARBA" id="ARBA00022679"/>
    </source>
</evidence>
<evidence type="ECO:0000256" key="3">
    <source>
        <dbReference type="ARBA" id="ARBA00004763"/>
    </source>
</evidence>
<comment type="catalytic activity">
    <reaction evidence="1">
        <text>(7,8-dihydropterin-6-yl)methyl diphosphate + 4-aminobenzoate = 7,8-dihydropteroate + diphosphate</text>
        <dbReference type="Rhea" id="RHEA:19949"/>
        <dbReference type="ChEBI" id="CHEBI:17836"/>
        <dbReference type="ChEBI" id="CHEBI:17839"/>
        <dbReference type="ChEBI" id="CHEBI:33019"/>
        <dbReference type="ChEBI" id="CHEBI:72950"/>
        <dbReference type="EC" id="2.5.1.15"/>
    </reaction>
</comment>
<dbReference type="PANTHER" id="PTHR20941">
    <property type="entry name" value="FOLATE SYNTHESIS PROTEINS"/>
    <property type="match status" value="1"/>
</dbReference>
<evidence type="ECO:0000256" key="1">
    <source>
        <dbReference type="ARBA" id="ARBA00000012"/>
    </source>
</evidence>
<gene>
    <name evidence="10" type="ORF">GCM10011505_07550</name>
</gene>
<keyword evidence="7" id="KW-0460">Magnesium</keyword>
<comment type="pathway">
    <text evidence="3">Cofactor biosynthesis; tetrahydrofolate biosynthesis; 7,8-dihydrofolate from 2-amino-4-hydroxy-6-hydroxymethyl-7,8-dihydropteridine diphosphate and 4-aminobenzoate: step 1/2.</text>
</comment>
<dbReference type="EMBL" id="BMDZ01000005">
    <property type="protein sequence ID" value="GGB28750.1"/>
    <property type="molecule type" value="Genomic_DNA"/>
</dbReference>
<evidence type="ECO:0000313" key="11">
    <source>
        <dbReference type="Proteomes" id="UP000603352"/>
    </source>
</evidence>
<organism evidence="10 11">
    <name type="scientific">Tistrella bauzanensis</name>
    <dbReference type="NCBI Taxonomy" id="657419"/>
    <lineage>
        <taxon>Bacteria</taxon>
        <taxon>Pseudomonadati</taxon>
        <taxon>Pseudomonadota</taxon>
        <taxon>Alphaproteobacteria</taxon>
        <taxon>Geminicoccales</taxon>
        <taxon>Geminicoccaceae</taxon>
        <taxon>Tistrella</taxon>
    </lineage>
</organism>
<reference evidence="11" key="1">
    <citation type="journal article" date="2019" name="Int. J. Syst. Evol. Microbiol.">
        <title>The Global Catalogue of Microorganisms (GCM) 10K type strain sequencing project: providing services to taxonomists for standard genome sequencing and annotation.</title>
        <authorList>
            <consortium name="The Broad Institute Genomics Platform"/>
            <consortium name="The Broad Institute Genome Sequencing Center for Infectious Disease"/>
            <person name="Wu L."/>
            <person name="Ma J."/>
        </authorList>
    </citation>
    <scope>NUCLEOTIDE SEQUENCE [LARGE SCALE GENOMIC DNA]</scope>
    <source>
        <strain evidence="11">CGMCC 1.10188</strain>
    </source>
</reference>
<dbReference type="CDD" id="cd00739">
    <property type="entry name" value="DHPS"/>
    <property type="match status" value="1"/>
</dbReference>
<feature type="domain" description="Pterin-binding" evidence="9">
    <location>
        <begin position="126"/>
        <end position="379"/>
    </location>
</feature>
<dbReference type="PROSITE" id="PS50972">
    <property type="entry name" value="PTERIN_BINDING"/>
    <property type="match status" value="1"/>
</dbReference>
<dbReference type="InterPro" id="IPR000489">
    <property type="entry name" value="Pterin-binding_dom"/>
</dbReference>
<keyword evidence="5" id="KW-0808">Transferase</keyword>
<evidence type="ECO:0000256" key="4">
    <source>
        <dbReference type="ARBA" id="ARBA00012458"/>
    </source>
</evidence>
<name>A0ABQ1I9F9_9PROT</name>
<dbReference type="Proteomes" id="UP000603352">
    <property type="component" value="Unassembled WGS sequence"/>
</dbReference>
<dbReference type="PANTHER" id="PTHR20941:SF1">
    <property type="entry name" value="FOLIC ACID SYNTHESIS PROTEIN FOL1"/>
    <property type="match status" value="1"/>
</dbReference>
<dbReference type="PROSITE" id="PS00792">
    <property type="entry name" value="DHPS_1"/>
    <property type="match status" value="1"/>
</dbReference>
<keyword evidence="6" id="KW-0479">Metal-binding</keyword>
<evidence type="ECO:0000256" key="8">
    <source>
        <dbReference type="ARBA" id="ARBA00022909"/>
    </source>
</evidence>
<proteinExistence type="predicted"/>
<dbReference type="Pfam" id="PF00809">
    <property type="entry name" value="Pterin_bind"/>
    <property type="match status" value="1"/>
</dbReference>
<dbReference type="PROSITE" id="PS00793">
    <property type="entry name" value="DHPS_2"/>
    <property type="match status" value="1"/>
</dbReference>
<dbReference type="InterPro" id="IPR006390">
    <property type="entry name" value="DHP_synth_dom"/>
</dbReference>
<keyword evidence="8" id="KW-0289">Folate biosynthesis</keyword>
<comment type="caution">
    <text evidence="10">The sequence shown here is derived from an EMBL/GenBank/DDBJ whole genome shotgun (WGS) entry which is preliminary data.</text>
</comment>
<dbReference type="NCBIfam" id="TIGR01496">
    <property type="entry name" value="DHPS"/>
    <property type="match status" value="1"/>
</dbReference>
<evidence type="ECO:0000259" key="9">
    <source>
        <dbReference type="PROSITE" id="PS50972"/>
    </source>
</evidence>
<accession>A0ABQ1I9F9</accession>
<evidence type="ECO:0000256" key="6">
    <source>
        <dbReference type="ARBA" id="ARBA00022723"/>
    </source>
</evidence>
<evidence type="ECO:0000313" key="10">
    <source>
        <dbReference type="EMBL" id="GGB28750.1"/>
    </source>
</evidence>
<comment type="cofactor">
    <cofactor evidence="2">
        <name>Mg(2+)</name>
        <dbReference type="ChEBI" id="CHEBI:18420"/>
    </cofactor>
</comment>
<protein>
    <recommendedName>
        <fullName evidence="4">dihydropteroate synthase</fullName>
        <ecNumber evidence="4">2.5.1.15</ecNumber>
    </recommendedName>
</protein>
<dbReference type="Gene3D" id="3.20.20.20">
    <property type="entry name" value="Dihydropteroate synthase-like"/>
    <property type="match status" value="1"/>
</dbReference>
<dbReference type="SUPFAM" id="SSF51717">
    <property type="entry name" value="Dihydropteroate synthetase-like"/>
    <property type="match status" value="1"/>
</dbReference>
<dbReference type="InterPro" id="IPR011005">
    <property type="entry name" value="Dihydropteroate_synth-like_sf"/>
</dbReference>